<name>A0A545APZ6_9ACTN</name>
<dbReference type="SUPFAM" id="SSF69279">
    <property type="entry name" value="Phage tail proteins"/>
    <property type="match status" value="1"/>
</dbReference>
<comment type="caution">
    <text evidence="3">The sequence shown here is derived from an EMBL/GenBank/DDBJ whole genome shotgun (WGS) entry which is preliminary data.</text>
</comment>
<accession>A0A545APZ6</accession>
<dbReference type="InterPro" id="IPR006531">
    <property type="entry name" value="Gp5/Vgr_OB"/>
</dbReference>
<feature type="compositionally biased region" description="Low complexity" evidence="1">
    <location>
        <begin position="9"/>
        <end position="20"/>
    </location>
</feature>
<dbReference type="Gene3D" id="2.40.50.230">
    <property type="entry name" value="Gp5 N-terminal domain"/>
    <property type="match status" value="1"/>
</dbReference>
<keyword evidence="4" id="KW-1185">Reference proteome</keyword>
<feature type="domain" description="Gp5/Type VI secretion system Vgr protein OB-fold" evidence="2">
    <location>
        <begin position="344"/>
        <end position="416"/>
    </location>
</feature>
<dbReference type="InParanoid" id="A0A545APZ6"/>
<dbReference type="Proteomes" id="UP000317982">
    <property type="component" value="Unassembled WGS sequence"/>
</dbReference>
<gene>
    <name evidence="3" type="ORF">FL583_19315</name>
</gene>
<dbReference type="EMBL" id="VIRS01000013">
    <property type="protein sequence ID" value="TQS43384.1"/>
    <property type="molecule type" value="Genomic_DNA"/>
</dbReference>
<protein>
    <submittedName>
        <fullName evidence="3">Type IV secretion protein Rhs</fullName>
    </submittedName>
</protein>
<dbReference type="OrthoDB" id="1907165at2"/>
<evidence type="ECO:0000313" key="3">
    <source>
        <dbReference type="EMBL" id="TQS43384.1"/>
    </source>
</evidence>
<reference evidence="3 4" key="1">
    <citation type="submission" date="2019-07" db="EMBL/GenBank/DDBJ databases">
        <title>Cryptosporangium phraense sp. nov., isolated from plant litter.</title>
        <authorList>
            <person name="Suriyachadkun C."/>
        </authorList>
    </citation>
    <scope>NUCLEOTIDE SEQUENCE [LARGE SCALE GENOMIC DNA]</scope>
    <source>
        <strain evidence="3 4">A-T 5661</strain>
    </source>
</reference>
<evidence type="ECO:0000313" key="4">
    <source>
        <dbReference type="Proteomes" id="UP000317982"/>
    </source>
</evidence>
<organism evidence="3 4">
    <name type="scientific">Cryptosporangium phraense</name>
    <dbReference type="NCBI Taxonomy" id="2593070"/>
    <lineage>
        <taxon>Bacteria</taxon>
        <taxon>Bacillati</taxon>
        <taxon>Actinomycetota</taxon>
        <taxon>Actinomycetes</taxon>
        <taxon>Cryptosporangiales</taxon>
        <taxon>Cryptosporangiaceae</taxon>
        <taxon>Cryptosporangium</taxon>
    </lineage>
</organism>
<feature type="region of interest" description="Disordered" evidence="1">
    <location>
        <begin position="1"/>
        <end position="20"/>
    </location>
</feature>
<dbReference type="AlphaFoldDB" id="A0A545APZ6"/>
<dbReference type="Pfam" id="PF04717">
    <property type="entry name" value="Phage_base_V"/>
    <property type="match status" value="1"/>
</dbReference>
<dbReference type="RefSeq" id="WP_142706082.1">
    <property type="nucleotide sequence ID" value="NZ_VIRS01000013.1"/>
</dbReference>
<evidence type="ECO:0000259" key="2">
    <source>
        <dbReference type="Pfam" id="PF04717"/>
    </source>
</evidence>
<dbReference type="InterPro" id="IPR037026">
    <property type="entry name" value="Vgr_OB-fold_dom_sf"/>
</dbReference>
<sequence>MTAPSTARPAGPAVPAGPAGPGVSVELGGRLLAGPARILAVRVAQRLNQPSQCELTLTEAPPFPLGPGTGLVLRIEGTTTPLFDGETTTAEFEAGPDGAVLVRLRGYDRLHRLRQRQQQRVLPPSTPAALARLLAEPVGLTVDAPADGPSLDGLLQHRQTDLGLLLQVCERTGRYLTVDGSTLRVITLAGHGIPIALELGGNLGQLSVEENLDAPLPGDTALGWNAQRAETHVGTAEPARTQDPGNVRTLVNQLAGTPEEIGAVAAAVHDVRTASVLVATGVADGDPNLRAGARVTVRGAPVTVPGPLTLTEVTHTIDARGYLCAFTTRPPERPDRPEPASVTLGAVTDVQDPDGLVRVRVRLPAFGDLDAGWLPVVCPGAGGGRGIVALPDVGDTVLVVLPGGEPSAGLVLGSLFGSLRPPDPGIRDGRVARWSLTTATGQSVVLDDADGSLRLDTGAGSYLQLGPDRSILHAATDLVLEAPGHGMTIRAGTVDFEHAP</sequence>
<evidence type="ECO:0000256" key="1">
    <source>
        <dbReference type="SAM" id="MobiDB-lite"/>
    </source>
</evidence>
<proteinExistence type="predicted"/>
<dbReference type="SUPFAM" id="SSF69255">
    <property type="entry name" value="gp5 N-terminal domain-like"/>
    <property type="match status" value="1"/>
</dbReference>